<sequence length="543" mass="59533">MLPRARKPDRLKQANEVVLVPRGYMRRYPRAAARDKDDKMKLTSFSLALGALLCTSHALPAAPDGDDDSFQDVNATAFAITYGYPLARYVATAEPLLAAVGTNAFKHQRNPVRADEDDDEDERFPSAFPNDDVLYSAAAIDLSTTDVVLTLPKIGGGRFYTISFYDLWSNNLANLGTLSMSSSGKYLLRISNKPWDIGLVNADEGTTDYIGYINIPTLYGLAIPQIRVRSNNESDLIAAREAQAAIKLTPEPRSGPGFGPRLSEQLLGNGVLAGLADKTAGRLRPHEARDLLNVVARVDPFNRPWWPTDAAYVTHQFQDAGLEQGAYDPPSDIDYEAAIRIVDQDVQKAESRLEAYGNGWFSFPHASTGVFGDAYPLRSLAAWLDPLQLAPQEVLSVSWLGDGGHMGARNGLTLDHDDSLLITFGAGKPPVTVSGFWALAVYDEEGGLIPNDLNRYSLGDLSNLTYADGLPVYGMSNRTEAFSILIQPRDVRPPANWTTNWLPAPERGDKFSIHIRFFGPKLPLEANSSYVYPTVTRQRAIVA</sequence>
<evidence type="ECO:0000313" key="3">
    <source>
        <dbReference type="EMBL" id="PHH77535.1"/>
    </source>
</evidence>
<dbReference type="EMBL" id="NJES01000115">
    <property type="protein sequence ID" value="PHH77535.1"/>
    <property type="molecule type" value="Genomic_DNA"/>
</dbReference>
<organism evidence="3 4">
    <name type="scientific">Ophiocordyceps camponoti-rufipedis</name>
    <dbReference type="NCBI Taxonomy" id="2004952"/>
    <lineage>
        <taxon>Eukaryota</taxon>
        <taxon>Fungi</taxon>
        <taxon>Dikarya</taxon>
        <taxon>Ascomycota</taxon>
        <taxon>Pezizomycotina</taxon>
        <taxon>Sordariomycetes</taxon>
        <taxon>Hypocreomycetidae</taxon>
        <taxon>Hypocreales</taxon>
        <taxon>Ophiocordycipitaceae</taxon>
        <taxon>Ophiocordyceps</taxon>
    </lineage>
</organism>
<evidence type="ECO:0000259" key="1">
    <source>
        <dbReference type="Pfam" id="PF06742"/>
    </source>
</evidence>
<feature type="domain" description="DUF1214" evidence="1">
    <location>
        <begin position="410"/>
        <end position="521"/>
    </location>
</feature>
<dbReference type="InterPro" id="IPR010679">
    <property type="entry name" value="DUF1254"/>
</dbReference>
<dbReference type="InterPro" id="IPR037050">
    <property type="entry name" value="DUF1254_sf"/>
</dbReference>
<evidence type="ECO:0000313" key="4">
    <source>
        <dbReference type="Proteomes" id="UP000226431"/>
    </source>
</evidence>
<keyword evidence="4" id="KW-1185">Reference proteome</keyword>
<dbReference type="InterPro" id="IPR037049">
    <property type="entry name" value="DUF1214_C_sf"/>
</dbReference>
<dbReference type="SUPFAM" id="SSF160935">
    <property type="entry name" value="VPA0735-like"/>
    <property type="match status" value="1"/>
</dbReference>
<name>A0A2C5Z6R0_9HYPO</name>
<accession>A0A2C5Z6R0</accession>
<dbReference type="PANTHER" id="PTHR36509:SF2">
    <property type="entry name" value="BLL3101 PROTEIN"/>
    <property type="match status" value="1"/>
</dbReference>
<dbReference type="OrthoDB" id="2018906at2759"/>
<protein>
    <recommendedName>
        <fullName evidence="5">DUF1254 domain-containing protein</fullName>
    </recommendedName>
</protein>
<dbReference type="PANTHER" id="PTHR36509">
    <property type="entry name" value="BLL3101 PROTEIN"/>
    <property type="match status" value="1"/>
</dbReference>
<dbReference type="Pfam" id="PF06863">
    <property type="entry name" value="DUF1254"/>
    <property type="match status" value="1"/>
</dbReference>
<evidence type="ECO:0008006" key="5">
    <source>
        <dbReference type="Google" id="ProtNLM"/>
    </source>
</evidence>
<dbReference type="Gene3D" id="2.60.40.1610">
    <property type="entry name" value="Domain of unknown function DUF1254"/>
    <property type="match status" value="1"/>
</dbReference>
<reference evidence="3 4" key="1">
    <citation type="submission" date="2017-06" db="EMBL/GenBank/DDBJ databases">
        <title>Ant-infecting Ophiocordyceps genomes reveal a high diversity of potential behavioral manipulation genes and a possible major role for enterotoxins.</title>
        <authorList>
            <person name="De Bekker C."/>
            <person name="Evans H.C."/>
            <person name="Brachmann A."/>
            <person name="Hughes D.P."/>
        </authorList>
    </citation>
    <scope>NUCLEOTIDE SEQUENCE [LARGE SCALE GENOMIC DNA]</scope>
    <source>
        <strain evidence="3 4">Map16</strain>
    </source>
</reference>
<dbReference type="AlphaFoldDB" id="A0A2C5Z6R0"/>
<proteinExistence type="predicted"/>
<dbReference type="Gene3D" id="2.60.120.600">
    <property type="entry name" value="Domain of unknown function DUF1214, C-terminal domain"/>
    <property type="match status" value="1"/>
</dbReference>
<dbReference type="Pfam" id="PF06742">
    <property type="entry name" value="DUF1214"/>
    <property type="match status" value="1"/>
</dbReference>
<comment type="caution">
    <text evidence="3">The sequence shown here is derived from an EMBL/GenBank/DDBJ whole genome shotgun (WGS) entry which is preliminary data.</text>
</comment>
<gene>
    <name evidence="3" type="ORF">CDD80_512</name>
</gene>
<feature type="domain" description="DUF1254" evidence="2">
    <location>
        <begin position="127"/>
        <end position="250"/>
    </location>
</feature>
<dbReference type="Proteomes" id="UP000226431">
    <property type="component" value="Unassembled WGS sequence"/>
</dbReference>
<dbReference type="InterPro" id="IPR010621">
    <property type="entry name" value="DUF1214"/>
</dbReference>
<evidence type="ECO:0000259" key="2">
    <source>
        <dbReference type="Pfam" id="PF06863"/>
    </source>
</evidence>